<dbReference type="AlphaFoldDB" id="A0A160U3S0"/>
<dbReference type="EMBL" id="CZQD01000038">
    <property type="protein sequence ID" value="CUS57149.1"/>
    <property type="molecule type" value="Genomic_DNA"/>
</dbReference>
<dbReference type="SUPFAM" id="SSF56399">
    <property type="entry name" value="ADP-ribosylation"/>
    <property type="match status" value="1"/>
</dbReference>
<sequence>MARMDDTHVYKLLTDDQWRAAEASGVTNVPLDRDDGYVHLSTAAQVGETADKYFKGLKDVRLVRFPVDRLPPLKWETSRGGQLFPHLYGRLQIAKADAVWRLARAENGAPLMPEDLNDEPD</sequence>
<gene>
    <name evidence="1" type="ORF">MGWOODY_Hyp752</name>
</gene>
<protein>
    <recommendedName>
        <fullName evidence="2">Glutathione S-transferase domain protein</fullName>
    </recommendedName>
</protein>
<dbReference type="PANTHER" id="PTHR34129:SF1">
    <property type="entry name" value="DUF952 DOMAIN-CONTAINING PROTEIN"/>
    <property type="match status" value="1"/>
</dbReference>
<dbReference type="Pfam" id="PF06108">
    <property type="entry name" value="DUF952"/>
    <property type="match status" value="1"/>
</dbReference>
<dbReference type="PANTHER" id="PTHR34129">
    <property type="entry name" value="BLR1139 PROTEIN"/>
    <property type="match status" value="1"/>
</dbReference>
<proteinExistence type="predicted"/>
<dbReference type="Gene3D" id="3.20.170.20">
    <property type="entry name" value="Protein of unknown function DUF952"/>
    <property type="match status" value="1"/>
</dbReference>
<evidence type="ECO:0000313" key="1">
    <source>
        <dbReference type="EMBL" id="CUS57149.1"/>
    </source>
</evidence>
<dbReference type="InterPro" id="IPR009297">
    <property type="entry name" value="DUF952"/>
</dbReference>
<organism evidence="1">
    <name type="scientific">hydrothermal vent metagenome</name>
    <dbReference type="NCBI Taxonomy" id="652676"/>
    <lineage>
        <taxon>unclassified sequences</taxon>
        <taxon>metagenomes</taxon>
        <taxon>ecological metagenomes</taxon>
    </lineage>
</organism>
<name>A0A160U3S0_9ZZZZ</name>
<evidence type="ECO:0008006" key="2">
    <source>
        <dbReference type="Google" id="ProtNLM"/>
    </source>
</evidence>
<reference evidence="1" key="1">
    <citation type="submission" date="2015-10" db="EMBL/GenBank/DDBJ databases">
        <authorList>
            <person name="Gilbert D.G."/>
        </authorList>
    </citation>
    <scope>NUCLEOTIDE SEQUENCE</scope>
</reference>
<accession>A0A160U3S0</accession>